<reference evidence="6" key="1">
    <citation type="journal article" date="2019" name="Int. J. Syst. Evol. Microbiol.">
        <title>The Global Catalogue of Microorganisms (GCM) 10K type strain sequencing project: providing services to taxonomists for standard genome sequencing and annotation.</title>
        <authorList>
            <consortium name="The Broad Institute Genomics Platform"/>
            <consortium name="The Broad Institute Genome Sequencing Center for Infectious Disease"/>
            <person name="Wu L."/>
            <person name="Ma J."/>
        </authorList>
    </citation>
    <scope>NUCLEOTIDE SEQUENCE [LARGE SCALE GENOMIC DNA]</scope>
    <source>
        <strain evidence="6">KCTC 42986</strain>
    </source>
</reference>
<dbReference type="GO" id="GO:0008168">
    <property type="term" value="F:methyltransferase activity"/>
    <property type="evidence" value="ECO:0007669"/>
    <property type="project" value="UniProtKB-KW"/>
</dbReference>
<sequence>MPFLDWVNKNQAKEIHRDVPYHLLKQEAIFGNSAESLLIQGDNLLALKALMPFYAGQVKCIFIDPPYNTQSAFEHYDDKLEHSQWLSMMYPRIVFLRDLLTHDGSIWVSIDDKEAHYLKVLMDEVFGRNCFVADIAWKRRDGAPNDRKIGATYDHIFVFAKSNTGSSKKTIAEEAFNLMQRTDKADSQYQSYEEPFGFDERGPFRKVDSTGNAKGGRYVESLVYPVENPFTGQEVFPRKGRCWVYKKEEMLRMVAERRFFWGKNGTGTTPMRKLFKTEAKAGMAAPTIWDDVGLNQHAARELELLFGEKASFETPKPEGLMKRIIEIASNPGEIVLDSFLGSGTTAAVAHKMGRRYIGIEMGEHAQTHCVPRLQKVIEGEQGGISEDVNWQGGGGFRFCTLGEPAFDPHGRINSAVRFATLAAYIWHFEIGEPGHQVFDSPLLGVEKGTAYYLLYNGILGDRRPAGGNVLTHSVLQAINDILPHTGPKVIYGETTRLGMARLAADNITFKQIPYDVKIR</sequence>
<comment type="similarity">
    <text evidence="1">Belongs to the N(4)/N(6)-methyltransferase family.</text>
</comment>
<gene>
    <name evidence="5" type="ORF">ACFOFO_19400</name>
</gene>
<dbReference type="Proteomes" id="UP001595530">
    <property type="component" value="Unassembled WGS sequence"/>
</dbReference>
<evidence type="ECO:0000259" key="4">
    <source>
        <dbReference type="Pfam" id="PF01555"/>
    </source>
</evidence>
<dbReference type="PRINTS" id="PR00508">
    <property type="entry name" value="S21N4MTFRASE"/>
</dbReference>
<proteinExistence type="inferred from homology"/>
<keyword evidence="3 5" id="KW-0808">Transferase</keyword>
<dbReference type="PROSITE" id="PS00092">
    <property type="entry name" value="N6_MTASE"/>
    <property type="match status" value="1"/>
</dbReference>
<accession>A0ABV7F938</accession>
<dbReference type="EMBL" id="JBHRTP010000068">
    <property type="protein sequence ID" value="MFC3110100.1"/>
    <property type="molecule type" value="Genomic_DNA"/>
</dbReference>
<dbReference type="RefSeq" id="WP_390332467.1">
    <property type="nucleotide sequence ID" value="NZ_JBHRTP010000068.1"/>
</dbReference>
<keyword evidence="2 5" id="KW-0489">Methyltransferase</keyword>
<organism evidence="5 6">
    <name type="scientific">Undibacterium arcticum</name>
    <dbReference type="NCBI Taxonomy" id="1762892"/>
    <lineage>
        <taxon>Bacteria</taxon>
        <taxon>Pseudomonadati</taxon>
        <taxon>Pseudomonadota</taxon>
        <taxon>Betaproteobacteria</taxon>
        <taxon>Burkholderiales</taxon>
        <taxon>Oxalobacteraceae</taxon>
        <taxon>Undibacterium</taxon>
    </lineage>
</organism>
<dbReference type="InterPro" id="IPR001091">
    <property type="entry name" value="RM_Methyltransferase"/>
</dbReference>
<dbReference type="SUPFAM" id="SSF53335">
    <property type="entry name" value="S-adenosyl-L-methionine-dependent methyltransferases"/>
    <property type="match status" value="1"/>
</dbReference>
<keyword evidence="6" id="KW-1185">Reference proteome</keyword>
<evidence type="ECO:0000256" key="3">
    <source>
        <dbReference type="ARBA" id="ARBA00022679"/>
    </source>
</evidence>
<evidence type="ECO:0000313" key="5">
    <source>
        <dbReference type="EMBL" id="MFC3110100.1"/>
    </source>
</evidence>
<dbReference type="InterPro" id="IPR002052">
    <property type="entry name" value="DNA_methylase_N6_adenine_CS"/>
</dbReference>
<dbReference type="Gene3D" id="3.40.50.150">
    <property type="entry name" value="Vaccinia Virus protein VP39"/>
    <property type="match status" value="1"/>
</dbReference>
<dbReference type="EC" id="2.1.1.-" evidence="5"/>
<evidence type="ECO:0000256" key="2">
    <source>
        <dbReference type="ARBA" id="ARBA00022603"/>
    </source>
</evidence>
<comment type="caution">
    <text evidence="5">The sequence shown here is derived from an EMBL/GenBank/DDBJ whole genome shotgun (WGS) entry which is preliminary data.</text>
</comment>
<dbReference type="Pfam" id="PF01555">
    <property type="entry name" value="N6_N4_Mtase"/>
    <property type="match status" value="1"/>
</dbReference>
<name>A0ABV7F938_9BURK</name>
<protein>
    <submittedName>
        <fullName evidence="5">Site-specific DNA-methyltransferase</fullName>
        <ecNumber evidence="5">2.1.1.-</ecNumber>
    </submittedName>
</protein>
<evidence type="ECO:0000313" key="6">
    <source>
        <dbReference type="Proteomes" id="UP001595530"/>
    </source>
</evidence>
<dbReference type="GO" id="GO:0032259">
    <property type="term" value="P:methylation"/>
    <property type="evidence" value="ECO:0007669"/>
    <property type="project" value="UniProtKB-KW"/>
</dbReference>
<feature type="domain" description="DNA methylase N-4/N-6" evidence="4">
    <location>
        <begin position="58"/>
        <end position="365"/>
    </location>
</feature>
<evidence type="ECO:0000256" key="1">
    <source>
        <dbReference type="ARBA" id="ARBA00006594"/>
    </source>
</evidence>
<dbReference type="InterPro" id="IPR029063">
    <property type="entry name" value="SAM-dependent_MTases_sf"/>
</dbReference>
<dbReference type="InterPro" id="IPR002941">
    <property type="entry name" value="DNA_methylase_N4/N6"/>
</dbReference>